<keyword evidence="4 9" id="KW-0812">Transmembrane</keyword>
<evidence type="ECO:0000256" key="9">
    <source>
        <dbReference type="SAM" id="Phobius"/>
    </source>
</evidence>
<proteinExistence type="inferred from homology"/>
<name>A0AAV4VSP3_9ARAC</name>
<keyword evidence="12" id="KW-1185">Reference proteome</keyword>
<dbReference type="GO" id="GO:0004252">
    <property type="term" value="F:serine-type endopeptidase activity"/>
    <property type="evidence" value="ECO:0007669"/>
    <property type="project" value="InterPro"/>
</dbReference>
<feature type="compositionally biased region" description="Polar residues" evidence="8">
    <location>
        <begin position="285"/>
        <end position="297"/>
    </location>
</feature>
<comment type="similarity">
    <text evidence="2">Belongs to the peptidase S54 family.</text>
</comment>
<keyword evidence="7 9" id="KW-0472">Membrane</keyword>
<dbReference type="GO" id="GO:0006508">
    <property type="term" value="P:proteolysis"/>
    <property type="evidence" value="ECO:0007669"/>
    <property type="project" value="UniProtKB-KW"/>
</dbReference>
<dbReference type="FunFam" id="1.20.1540.10:FF:000008">
    <property type="entry name" value="RHOMBOID-like protein 13"/>
    <property type="match status" value="1"/>
</dbReference>
<dbReference type="InterPro" id="IPR035952">
    <property type="entry name" value="Rhomboid-like_sf"/>
</dbReference>
<dbReference type="PANTHER" id="PTHR43066">
    <property type="entry name" value="RHOMBOID-RELATED PROTEIN"/>
    <property type="match status" value="1"/>
</dbReference>
<evidence type="ECO:0000256" key="8">
    <source>
        <dbReference type="SAM" id="MobiDB-lite"/>
    </source>
</evidence>
<dbReference type="SUPFAM" id="SSF144091">
    <property type="entry name" value="Rhomboid-like"/>
    <property type="match status" value="1"/>
</dbReference>
<evidence type="ECO:0000313" key="12">
    <source>
        <dbReference type="Proteomes" id="UP001054837"/>
    </source>
</evidence>
<dbReference type="Gene3D" id="1.20.1540.10">
    <property type="entry name" value="Rhomboid-like"/>
    <property type="match status" value="1"/>
</dbReference>
<feature type="region of interest" description="Disordered" evidence="8">
    <location>
        <begin position="273"/>
        <end position="341"/>
    </location>
</feature>
<evidence type="ECO:0000313" key="11">
    <source>
        <dbReference type="EMBL" id="GIY72619.1"/>
    </source>
</evidence>
<dbReference type="InterPro" id="IPR022764">
    <property type="entry name" value="Peptidase_S54_rhomboid_dom"/>
</dbReference>
<keyword evidence="3" id="KW-0645">Protease</keyword>
<accession>A0AAV4VSP3</accession>
<keyword evidence="5" id="KW-0378">Hydrolase</keyword>
<evidence type="ECO:0000256" key="4">
    <source>
        <dbReference type="ARBA" id="ARBA00022692"/>
    </source>
</evidence>
<feature type="transmembrane region" description="Helical" evidence="9">
    <location>
        <begin position="143"/>
        <end position="160"/>
    </location>
</feature>
<evidence type="ECO:0000256" key="5">
    <source>
        <dbReference type="ARBA" id="ARBA00022801"/>
    </source>
</evidence>
<keyword evidence="6 9" id="KW-1133">Transmembrane helix</keyword>
<dbReference type="Proteomes" id="UP001054837">
    <property type="component" value="Unassembled WGS sequence"/>
</dbReference>
<reference evidence="11 12" key="1">
    <citation type="submission" date="2021-06" db="EMBL/GenBank/DDBJ databases">
        <title>Caerostris darwini draft genome.</title>
        <authorList>
            <person name="Kono N."/>
            <person name="Arakawa K."/>
        </authorList>
    </citation>
    <scope>NUCLEOTIDE SEQUENCE [LARGE SCALE GENOMIC DNA]</scope>
</reference>
<evidence type="ECO:0000256" key="6">
    <source>
        <dbReference type="ARBA" id="ARBA00022989"/>
    </source>
</evidence>
<feature type="domain" description="Peptidase S54 rhomboid" evidence="10">
    <location>
        <begin position="69"/>
        <end position="211"/>
    </location>
</feature>
<dbReference type="GO" id="GO:0016020">
    <property type="term" value="C:membrane"/>
    <property type="evidence" value="ECO:0007669"/>
    <property type="project" value="UniProtKB-SubCell"/>
</dbReference>
<evidence type="ECO:0000259" key="10">
    <source>
        <dbReference type="Pfam" id="PF01694"/>
    </source>
</evidence>
<evidence type="ECO:0000256" key="3">
    <source>
        <dbReference type="ARBA" id="ARBA00022670"/>
    </source>
</evidence>
<dbReference type="EMBL" id="BPLQ01013508">
    <property type="protein sequence ID" value="GIY72619.1"/>
    <property type="molecule type" value="Genomic_DNA"/>
</dbReference>
<dbReference type="Pfam" id="PF01694">
    <property type="entry name" value="Rhomboid"/>
    <property type="match status" value="1"/>
</dbReference>
<evidence type="ECO:0000256" key="2">
    <source>
        <dbReference type="ARBA" id="ARBA00009045"/>
    </source>
</evidence>
<evidence type="ECO:0000256" key="1">
    <source>
        <dbReference type="ARBA" id="ARBA00004141"/>
    </source>
</evidence>
<feature type="transmembrane region" description="Helical" evidence="9">
    <location>
        <begin position="110"/>
        <end position="131"/>
    </location>
</feature>
<organism evidence="11 12">
    <name type="scientific">Caerostris darwini</name>
    <dbReference type="NCBI Taxonomy" id="1538125"/>
    <lineage>
        <taxon>Eukaryota</taxon>
        <taxon>Metazoa</taxon>
        <taxon>Ecdysozoa</taxon>
        <taxon>Arthropoda</taxon>
        <taxon>Chelicerata</taxon>
        <taxon>Arachnida</taxon>
        <taxon>Araneae</taxon>
        <taxon>Araneomorphae</taxon>
        <taxon>Entelegynae</taxon>
        <taxon>Araneoidea</taxon>
        <taxon>Araneidae</taxon>
        <taxon>Caerostris</taxon>
    </lineage>
</organism>
<evidence type="ECO:0000256" key="7">
    <source>
        <dbReference type="ARBA" id="ARBA00023136"/>
    </source>
</evidence>
<gene>
    <name evidence="11" type="primary">Rhbdd1</name>
    <name evidence="11" type="ORF">CDAR_215601</name>
</gene>
<feature type="compositionally biased region" description="Basic and acidic residues" evidence="8">
    <location>
        <begin position="273"/>
        <end position="284"/>
    </location>
</feature>
<comment type="subcellular location">
    <subcellularLocation>
        <location evidence="1">Membrane</location>
        <topology evidence="1">Multi-pass membrane protein</topology>
    </subcellularLocation>
</comment>
<sequence>MQPGRRRQPGLGVMLLFYQIFGVIGYENIPPVTLGTIALQVAIFLRIFKLPWSKLSHVCVSAYNVWTKKEYSRLIYAAFEHADDWHLYYNMLSFVIKGRTLERRFGSIKFAYIIAVFTVLTNIVLVTLNAITMKHLNFNDQCAVGFSGVIFALKVLTTYYNSNYTNYIMGIPIMVPARYAVWVELFLIQLFVPNASFYGHLAGVLVGMAYANGPLKYIMDFVYSFVKVVFSPTATVRFTPIAEPSGYATRRDRRGLYSDYVPQGMSEEEQVRRAMEESMREESVHSSVPPNYSSSFDSYVPPPPPPGFVFDEPRTSSPPPPPGFIPDIDELRNRRQAHFMK</sequence>
<dbReference type="PANTHER" id="PTHR43066:SF1">
    <property type="entry name" value="RHOMBOID PROTEIN 2"/>
    <property type="match status" value="1"/>
</dbReference>
<dbReference type="AlphaFoldDB" id="A0AAV4VSP3"/>
<comment type="caution">
    <text evidence="11">The sequence shown here is derived from an EMBL/GenBank/DDBJ whole genome shotgun (WGS) entry which is preliminary data.</text>
</comment>
<protein>
    <submittedName>
        <fullName evidence="11">Rhomboid-related protein 4</fullName>
    </submittedName>
</protein>